<dbReference type="EMBL" id="BK015734">
    <property type="protein sequence ID" value="DAE22505.1"/>
    <property type="molecule type" value="Genomic_DNA"/>
</dbReference>
<evidence type="ECO:0000313" key="3">
    <source>
        <dbReference type="EMBL" id="DAE22505.1"/>
    </source>
</evidence>
<organism evidence="3">
    <name type="scientific">Siphoviridae sp. ctUWs1</name>
    <dbReference type="NCBI Taxonomy" id="2826352"/>
    <lineage>
        <taxon>Viruses</taxon>
        <taxon>Duplodnaviria</taxon>
        <taxon>Heunggongvirae</taxon>
        <taxon>Uroviricota</taxon>
        <taxon>Caudoviricetes</taxon>
    </lineage>
</organism>
<proteinExistence type="predicted"/>
<protein>
    <submittedName>
        <fullName evidence="3">PORTAL PROTEIN</fullName>
    </submittedName>
</protein>
<dbReference type="Pfam" id="PF05133">
    <property type="entry name" value="SPP1_portal"/>
    <property type="match status" value="1"/>
</dbReference>
<reference evidence="3" key="1">
    <citation type="journal article" date="2021" name="Proc. Natl. Acad. Sci. U.S.A.">
        <title>A Catalog of Tens of Thousands of Viruses from Human Metagenomes Reveals Hidden Associations with Chronic Diseases.</title>
        <authorList>
            <person name="Tisza M.J."/>
            <person name="Buck C.B."/>
        </authorList>
    </citation>
    <scope>NUCLEOTIDE SEQUENCE</scope>
    <source>
        <strain evidence="3">CtUWs1</strain>
    </source>
</reference>
<feature type="compositionally biased region" description="Basic and acidic residues" evidence="2">
    <location>
        <begin position="408"/>
        <end position="419"/>
    </location>
</feature>
<accession>A0A8S5QUJ0</accession>
<feature type="region of interest" description="Disordered" evidence="2">
    <location>
        <begin position="408"/>
        <end position="458"/>
    </location>
</feature>
<dbReference type="InterPro" id="IPR021145">
    <property type="entry name" value="Portal_protein_SPP1_Gp6-like"/>
</dbReference>
<evidence type="ECO:0000256" key="1">
    <source>
        <dbReference type="SAM" id="Coils"/>
    </source>
</evidence>
<feature type="coiled-coil region" evidence="1">
    <location>
        <begin position="320"/>
        <end position="347"/>
    </location>
</feature>
<sequence>MLASFEGGAYRPESFETYYEQSERLDALGISIPPEARVLEMQAPFAKMAIDVLTEVLIPSGFIIADDGRKGLVRDLRVVWQANDMDSQFNLAAAEALAAGSVFWVLSPADEDHEHPSVRALDSRHAGVRIDHFGNVIEGIAVYRSGDGVKCASYYTPDGMTAYRQVGTRWVSDWSTSDPWGASIVPMFNRARLRDRYGRSDLKELKTVIDAASRTLTNLQMGQEVAAFPLRFLIGDGADRMLAGQQAAAAMNGQFGGNRMENYAGALLAAPTGADVKQLTGASLDTFTNTYRTYALQISAMTGIPPSMMGVAADNNPTSAEALRVAKDRLIARAENKQRQFSDALERIARIIAVMNGESPEGLETLEVMWADAAAPSASAQMATAMQAESQGVIGAETARDFMHLSPEQMERENRRQNDLDSMAGQLLPIGLQDEDEEDPEGSDEEEAPADDKDEAKK</sequence>
<evidence type="ECO:0000256" key="2">
    <source>
        <dbReference type="SAM" id="MobiDB-lite"/>
    </source>
</evidence>
<name>A0A8S5QUJ0_9CAUD</name>
<feature type="compositionally biased region" description="Acidic residues" evidence="2">
    <location>
        <begin position="433"/>
        <end position="449"/>
    </location>
</feature>
<keyword evidence="1" id="KW-0175">Coiled coil</keyword>